<name>A6KGG4_RAT</name>
<organism evidence="1 2">
    <name type="scientific">Rattus norvegicus</name>
    <name type="common">Rat</name>
    <dbReference type="NCBI Taxonomy" id="10116"/>
    <lineage>
        <taxon>Eukaryota</taxon>
        <taxon>Metazoa</taxon>
        <taxon>Chordata</taxon>
        <taxon>Craniata</taxon>
        <taxon>Vertebrata</taxon>
        <taxon>Euteleostomi</taxon>
        <taxon>Mammalia</taxon>
        <taxon>Eutheria</taxon>
        <taxon>Euarchontoglires</taxon>
        <taxon>Glires</taxon>
        <taxon>Rodentia</taxon>
        <taxon>Myomorpha</taxon>
        <taxon>Muroidea</taxon>
        <taxon>Muridae</taxon>
        <taxon>Murinae</taxon>
        <taxon>Rattus</taxon>
    </lineage>
</organism>
<dbReference type="EMBL" id="CH474048">
    <property type="protein sequence ID" value="EDL75701.1"/>
    <property type="molecule type" value="Genomic_DNA"/>
</dbReference>
<accession>A6KGG4</accession>
<reference evidence="1 2" key="1">
    <citation type="submission" date="2005-09" db="EMBL/GenBank/DDBJ databases">
        <authorList>
            <person name="Mural R.J."/>
            <person name="Li P.W."/>
            <person name="Adams M.D."/>
            <person name="Amanatides P.G."/>
            <person name="Baden-Tillson H."/>
            <person name="Barnstead M."/>
            <person name="Chin S.H."/>
            <person name="Dew I."/>
            <person name="Evans C.A."/>
            <person name="Ferriera S."/>
            <person name="Flanigan M."/>
            <person name="Fosler C."/>
            <person name="Glodek A."/>
            <person name="Gu Z."/>
            <person name="Holt R.A."/>
            <person name="Jennings D."/>
            <person name="Kraft C.L."/>
            <person name="Lu F."/>
            <person name="Nguyen T."/>
            <person name="Nusskern D.R."/>
            <person name="Pfannkoch C.M."/>
            <person name="Sitter C."/>
            <person name="Sutton G.G."/>
            <person name="Venter J.C."/>
            <person name="Wang Z."/>
            <person name="Woodage T."/>
            <person name="Zheng X.H."/>
            <person name="Zhong F."/>
        </authorList>
    </citation>
    <scope>NUCLEOTIDE SEQUENCE [LARGE SCALE GENOMIC DNA]</scope>
    <source>
        <strain>BN</strain>
        <strain evidence="2">Sprague-Dawley</strain>
    </source>
</reference>
<evidence type="ECO:0000313" key="1">
    <source>
        <dbReference type="EMBL" id="EDL75701.1"/>
    </source>
</evidence>
<dbReference type="Proteomes" id="UP000234681">
    <property type="component" value="Chromosome 2"/>
</dbReference>
<evidence type="ECO:0000313" key="2">
    <source>
        <dbReference type="Proteomes" id="UP000234681"/>
    </source>
</evidence>
<sequence length="76" mass="8304">MGIRKENISHLLFRLSIDVTLVGSVLYVTKLTDQLEIVAFGRQSPILILYTEASSFSQDMTRACPVVGSSSSPDSI</sequence>
<protein>
    <submittedName>
        <fullName evidence="1">RCG50980</fullName>
    </submittedName>
</protein>
<gene>
    <name evidence="1" type="ORF">rCG_50980</name>
</gene>
<dbReference type="AlphaFoldDB" id="A6KGG4"/>
<proteinExistence type="predicted"/>